<dbReference type="InterPro" id="IPR027051">
    <property type="entry name" value="XdhC_Rossmann_dom"/>
</dbReference>
<dbReference type="EMBL" id="CYYV01000009">
    <property type="protein sequence ID" value="CUO46380.1"/>
    <property type="molecule type" value="Genomic_DNA"/>
</dbReference>
<dbReference type="InterPro" id="IPR052698">
    <property type="entry name" value="MoCofactor_Util/Proc"/>
</dbReference>
<protein>
    <submittedName>
        <fullName evidence="3">Xanthine dehydrogenase accessory protein XdhC</fullName>
    </submittedName>
</protein>
<dbReference type="AlphaFoldDB" id="A0A174FDG0"/>
<gene>
    <name evidence="3" type="ORF">ERS852406_02035</name>
</gene>
<dbReference type="RefSeq" id="WP_055227951.1">
    <property type="nucleotide sequence ID" value="NZ_CYYV01000009.1"/>
</dbReference>
<dbReference type="InterPro" id="IPR003777">
    <property type="entry name" value="XdhC_CoxI"/>
</dbReference>
<dbReference type="Pfam" id="PF02625">
    <property type="entry name" value="XdhC_CoxI"/>
    <property type="match status" value="1"/>
</dbReference>
<dbReference type="PANTHER" id="PTHR30388:SF6">
    <property type="entry name" value="XANTHINE DEHYDROGENASE SUBUNIT A-RELATED"/>
    <property type="match status" value="1"/>
</dbReference>
<sequence length="340" mass="37626">MDELYRKLLVQLEEGQDTVLAFITEGDGSIPRTTGAYMLVGREGRIFGTIGGGNLEYQAVLHAQELVQEKKSEYREYDLGTGEGKGLGMVCGGRVKVCFYFMNGAHGEAESLAQALAAQEQYRSYWIFFALDGTGIRVLEKEAWEMLPAAQEKAGHCRILELDGKTYYAEEFCYDGKVYLFGGGHLAQELVPVLHHLDFCCIVLDDREEYVDKALFPDAGQTMLVDFTKLDEILSIRKNDYLVIVTRGHRCDADAEAFALRTGASYIGVVGSRRKTKYVREKLEAQGFTGEQLDSVYAPIGIEIGSETPAEIAISIAAQLIQIRSAKTGKRKGAHPALHT</sequence>
<evidence type="ECO:0000313" key="3">
    <source>
        <dbReference type="EMBL" id="CUO46380.1"/>
    </source>
</evidence>
<name>A0A174FDG0_9FIRM</name>
<evidence type="ECO:0000313" key="4">
    <source>
        <dbReference type="Proteomes" id="UP000095706"/>
    </source>
</evidence>
<evidence type="ECO:0000259" key="1">
    <source>
        <dbReference type="Pfam" id="PF02625"/>
    </source>
</evidence>
<feature type="domain" description="XdhC- CoxI" evidence="1">
    <location>
        <begin position="12"/>
        <end position="78"/>
    </location>
</feature>
<dbReference type="Proteomes" id="UP000095706">
    <property type="component" value="Unassembled WGS sequence"/>
</dbReference>
<dbReference type="PANTHER" id="PTHR30388">
    <property type="entry name" value="ALDEHYDE OXIDOREDUCTASE MOLYBDENUM COFACTOR ASSEMBLY PROTEIN"/>
    <property type="match status" value="1"/>
</dbReference>
<accession>A0A174FDG0</accession>
<reference evidence="3 4" key="1">
    <citation type="submission" date="2015-09" db="EMBL/GenBank/DDBJ databases">
        <authorList>
            <consortium name="Pathogen Informatics"/>
        </authorList>
    </citation>
    <scope>NUCLEOTIDE SEQUENCE [LARGE SCALE GENOMIC DNA]</scope>
    <source>
        <strain evidence="3 4">2789STDY5608849</strain>
    </source>
</reference>
<evidence type="ECO:0000259" key="2">
    <source>
        <dbReference type="Pfam" id="PF13478"/>
    </source>
</evidence>
<feature type="domain" description="XdhC Rossmann" evidence="2">
    <location>
        <begin position="178"/>
        <end position="320"/>
    </location>
</feature>
<organism evidence="3 4">
    <name type="scientific">Fusicatenibacter saccharivorans</name>
    <dbReference type="NCBI Taxonomy" id="1150298"/>
    <lineage>
        <taxon>Bacteria</taxon>
        <taxon>Bacillati</taxon>
        <taxon>Bacillota</taxon>
        <taxon>Clostridia</taxon>
        <taxon>Lachnospirales</taxon>
        <taxon>Lachnospiraceae</taxon>
        <taxon>Fusicatenibacter</taxon>
    </lineage>
</organism>
<dbReference type="Pfam" id="PF13478">
    <property type="entry name" value="XdhC_C"/>
    <property type="match status" value="1"/>
</dbReference>
<dbReference type="Gene3D" id="3.40.50.720">
    <property type="entry name" value="NAD(P)-binding Rossmann-like Domain"/>
    <property type="match status" value="1"/>
</dbReference>
<proteinExistence type="predicted"/>